<evidence type="ECO:0000313" key="2">
    <source>
        <dbReference type="EMBL" id="RZQ54297.1"/>
    </source>
</evidence>
<sequence>MNKLTLICISLLSFSAFSSPDKIASHEAYNHLNSLVTVCGQLSDVRKLRENIKLDVDGKYPNSNISFSVNSNIAKKLQKKWEGFKNTEGQTICASGVVEEVRGELQITLHHQRDIEIIK</sequence>
<dbReference type="EMBL" id="PPSX01000017">
    <property type="protein sequence ID" value="RZQ54297.1"/>
    <property type="molecule type" value="Genomic_DNA"/>
</dbReference>
<evidence type="ECO:0000256" key="1">
    <source>
        <dbReference type="SAM" id="SignalP"/>
    </source>
</evidence>
<gene>
    <name evidence="2" type="ORF">C1E23_04810</name>
</gene>
<comment type="caution">
    <text evidence="2">The sequence shown here is derived from an EMBL/GenBank/DDBJ whole genome shotgun (WGS) entry which is preliminary data.</text>
</comment>
<dbReference type="AlphaFoldDB" id="A0A4Q7ISV9"/>
<dbReference type="RefSeq" id="WP_130254489.1">
    <property type="nucleotide sequence ID" value="NZ_PPSX01000017.1"/>
</dbReference>
<evidence type="ECO:0000313" key="3">
    <source>
        <dbReference type="Proteomes" id="UP000291338"/>
    </source>
</evidence>
<protein>
    <recommendedName>
        <fullName evidence="4">DNA-binding protein</fullName>
    </recommendedName>
</protein>
<evidence type="ECO:0008006" key="4">
    <source>
        <dbReference type="Google" id="ProtNLM"/>
    </source>
</evidence>
<keyword evidence="1" id="KW-0732">Signal</keyword>
<accession>A0A4Q7ISV9</accession>
<name>A0A4Q7ISV9_9GAMM</name>
<organism evidence="2 3">
    <name type="scientific">Pseudoalteromonas phenolica</name>
    <dbReference type="NCBI Taxonomy" id="161398"/>
    <lineage>
        <taxon>Bacteria</taxon>
        <taxon>Pseudomonadati</taxon>
        <taxon>Pseudomonadota</taxon>
        <taxon>Gammaproteobacteria</taxon>
        <taxon>Alteromonadales</taxon>
        <taxon>Pseudoalteromonadaceae</taxon>
        <taxon>Pseudoalteromonas</taxon>
    </lineage>
</organism>
<reference evidence="2 3" key="1">
    <citation type="submission" date="2018-01" db="EMBL/GenBank/DDBJ databases">
        <title>Co-occurrence of chitin degradation, pigmentation and bioactivity in marine Pseudoalteromonas.</title>
        <authorList>
            <person name="Paulsen S."/>
            <person name="Gram L."/>
            <person name="Machado H."/>
        </authorList>
    </citation>
    <scope>NUCLEOTIDE SEQUENCE [LARGE SCALE GENOMIC DNA]</scope>
    <source>
        <strain evidence="2 3">S3898</strain>
    </source>
</reference>
<proteinExistence type="predicted"/>
<feature type="signal peptide" evidence="1">
    <location>
        <begin position="1"/>
        <end position="18"/>
    </location>
</feature>
<feature type="chain" id="PRO_5020226256" description="DNA-binding protein" evidence="1">
    <location>
        <begin position="19"/>
        <end position="119"/>
    </location>
</feature>
<dbReference type="Proteomes" id="UP000291338">
    <property type="component" value="Unassembled WGS sequence"/>
</dbReference>